<dbReference type="Proteomes" id="UP001187192">
    <property type="component" value="Unassembled WGS sequence"/>
</dbReference>
<proteinExistence type="inferred from homology"/>
<feature type="transmembrane region" description="Helical" evidence="10">
    <location>
        <begin position="444"/>
        <end position="465"/>
    </location>
</feature>
<evidence type="ECO:0000256" key="10">
    <source>
        <dbReference type="SAM" id="Phobius"/>
    </source>
</evidence>
<keyword evidence="6" id="KW-0653">Protein transport</keyword>
<comment type="subcellular location">
    <subcellularLocation>
        <location evidence="1">Membrane</location>
        <topology evidence="1">Multi-pass membrane protein</topology>
    </subcellularLocation>
</comment>
<dbReference type="AlphaFoldDB" id="A0AA88D9U9"/>
<keyword evidence="4 10" id="KW-0812">Transmembrane</keyword>
<dbReference type="GO" id="GO:0035673">
    <property type="term" value="F:oligopeptide transmembrane transporter activity"/>
    <property type="evidence" value="ECO:0007669"/>
    <property type="project" value="InterPro"/>
</dbReference>
<dbReference type="Pfam" id="PF03169">
    <property type="entry name" value="OPT"/>
    <property type="match status" value="1"/>
</dbReference>
<dbReference type="InterPro" id="IPR004648">
    <property type="entry name" value="Oligpept_transpt"/>
</dbReference>
<dbReference type="InterPro" id="IPR004813">
    <property type="entry name" value="OPT"/>
</dbReference>
<feature type="transmembrane region" description="Helical" evidence="10">
    <location>
        <begin position="147"/>
        <end position="173"/>
    </location>
</feature>
<accession>A0AA88D9U9</accession>
<evidence type="ECO:0000256" key="8">
    <source>
        <dbReference type="ARBA" id="ARBA00023136"/>
    </source>
</evidence>
<dbReference type="GO" id="GO:0016020">
    <property type="term" value="C:membrane"/>
    <property type="evidence" value="ECO:0007669"/>
    <property type="project" value="UniProtKB-SubCell"/>
</dbReference>
<organism evidence="11 12">
    <name type="scientific">Ficus carica</name>
    <name type="common">Common fig</name>
    <dbReference type="NCBI Taxonomy" id="3494"/>
    <lineage>
        <taxon>Eukaryota</taxon>
        <taxon>Viridiplantae</taxon>
        <taxon>Streptophyta</taxon>
        <taxon>Embryophyta</taxon>
        <taxon>Tracheophyta</taxon>
        <taxon>Spermatophyta</taxon>
        <taxon>Magnoliopsida</taxon>
        <taxon>eudicotyledons</taxon>
        <taxon>Gunneridae</taxon>
        <taxon>Pentapetalae</taxon>
        <taxon>rosids</taxon>
        <taxon>fabids</taxon>
        <taxon>Rosales</taxon>
        <taxon>Moraceae</taxon>
        <taxon>Ficeae</taxon>
        <taxon>Ficus</taxon>
    </lineage>
</organism>
<comment type="similarity">
    <text evidence="2">Belongs to the oligopeptide OPT transporter (TC 2.A.67.1) family.</text>
</comment>
<protein>
    <recommendedName>
        <fullName evidence="13">Oligopeptide transporter 7</fullName>
    </recommendedName>
</protein>
<keyword evidence="12" id="KW-1185">Reference proteome</keyword>
<dbReference type="NCBIfam" id="TIGR00727">
    <property type="entry name" value="ISP4_OPT"/>
    <property type="match status" value="1"/>
</dbReference>
<feature type="region of interest" description="Disordered" evidence="9">
    <location>
        <begin position="1"/>
        <end position="53"/>
    </location>
</feature>
<gene>
    <name evidence="11" type="ORF">TIFTF001_003217</name>
</gene>
<evidence type="ECO:0000256" key="1">
    <source>
        <dbReference type="ARBA" id="ARBA00004141"/>
    </source>
</evidence>
<evidence type="ECO:0000256" key="7">
    <source>
        <dbReference type="ARBA" id="ARBA00022989"/>
    </source>
</evidence>
<evidence type="ECO:0000256" key="4">
    <source>
        <dbReference type="ARBA" id="ARBA00022692"/>
    </source>
</evidence>
<feature type="transmembrane region" description="Helical" evidence="10">
    <location>
        <begin position="241"/>
        <end position="260"/>
    </location>
</feature>
<evidence type="ECO:0000256" key="3">
    <source>
        <dbReference type="ARBA" id="ARBA00022448"/>
    </source>
</evidence>
<name>A0AA88D9U9_FICCA</name>
<evidence type="ECO:0000313" key="11">
    <source>
        <dbReference type="EMBL" id="GMN31359.1"/>
    </source>
</evidence>
<keyword evidence="7 10" id="KW-1133">Transmembrane helix</keyword>
<dbReference type="NCBIfam" id="TIGR00728">
    <property type="entry name" value="OPT_sfam"/>
    <property type="match status" value="1"/>
</dbReference>
<feature type="transmembrane region" description="Helical" evidence="10">
    <location>
        <begin position="280"/>
        <end position="301"/>
    </location>
</feature>
<keyword evidence="8 10" id="KW-0472">Membrane</keyword>
<feature type="transmembrane region" description="Helical" evidence="10">
    <location>
        <begin position="382"/>
        <end position="410"/>
    </location>
</feature>
<evidence type="ECO:0000256" key="5">
    <source>
        <dbReference type="ARBA" id="ARBA00022856"/>
    </source>
</evidence>
<feature type="transmembrane region" description="Helical" evidence="10">
    <location>
        <begin position="471"/>
        <end position="495"/>
    </location>
</feature>
<dbReference type="PANTHER" id="PTHR22601">
    <property type="entry name" value="ISP4 LIKE PROTEIN"/>
    <property type="match status" value="1"/>
</dbReference>
<evidence type="ECO:0000256" key="9">
    <source>
        <dbReference type="SAM" id="MobiDB-lite"/>
    </source>
</evidence>
<feature type="transmembrane region" description="Helical" evidence="10">
    <location>
        <begin position="702"/>
        <end position="723"/>
    </location>
</feature>
<feature type="transmembrane region" description="Helical" evidence="10">
    <location>
        <begin position="74"/>
        <end position="93"/>
    </location>
</feature>
<comment type="caution">
    <text evidence="11">The sequence shown here is derived from an EMBL/GenBank/DDBJ whole genome shotgun (WGS) entry which is preliminary data.</text>
</comment>
<feature type="transmembrane region" description="Helical" evidence="10">
    <location>
        <begin position="179"/>
        <end position="200"/>
    </location>
</feature>
<feature type="transmembrane region" description="Helical" evidence="10">
    <location>
        <begin position="556"/>
        <end position="578"/>
    </location>
</feature>
<keyword evidence="5" id="KW-0571">Peptide transport</keyword>
<evidence type="ECO:0000313" key="12">
    <source>
        <dbReference type="Proteomes" id="UP001187192"/>
    </source>
</evidence>
<evidence type="ECO:0000256" key="6">
    <source>
        <dbReference type="ARBA" id="ARBA00022927"/>
    </source>
</evidence>
<dbReference type="EMBL" id="BTGU01000003">
    <property type="protein sequence ID" value="GMN31359.1"/>
    <property type="molecule type" value="Genomic_DNA"/>
</dbReference>
<keyword evidence="3" id="KW-0813">Transport</keyword>
<sequence>MEGQDSSSREIRTPLISNKDGKKVMEDVGDFSFNPSTSSQHSEAAEKENSPVEQVALTVPTTDDPTLPVLTFRMWFLGTLSCALLSFLNQFFWYRTEPLSITAISAQIAVVPLGRLMAAKITDRVFLRGTRWEFTLNPGPFNVKEHVLITIFANSGAGTVYAIHVVTVVKIFYRKHMTFFVSLIVVLTTQVLGFGWAGIFRRYLVEPAAMWWPANLVQVSLFRALHEREERPKGGITRTQFFVIAFLCSFAYYVFPGYLFEMLTSFSWICWLFPNSVLAQQLGSGLYGLGIGAFGLDWSTISSYLGSPLASPWFATANVAVGFFFVMYVLTPICYWLNVYKAKTFPIFSDSLFTSSGQVYNITSIVDSNFHLDIAAFEREGLLYLSTFFAMTYGVGFAALTATIVHVALFHGREVWEQSKSSFNEKTMDIHTKLMAKYKQVPEWWFVIILMANIAATLFACQYYNDQLQLPWWGVLLACALAFIFTLPIGIITAITNQTPGLNIMTEYIIGYIYPGYPVANMCFKVYGYISMTQAITFLQDFKLGHYMKIPPRTMFMAQVVGTLIAAFVYLGTAWWLMETIPNICEDTSSLWTCPSDTVFYDASVIWGLIGPRRIFGDLGTYSAVNWFFLAGAIAPMLVWLAARAFPSQEWIRLINMPVLIGATGMMPPATAVNYSTWVLVGFLSGFVVYRYKPDWWRRHNYVLSGALDAGLAFMGVLLYFSLGIEDISLNWWGNDLDGCPLASCPTAKGVVVEGCPAYTSN</sequence>
<dbReference type="GO" id="GO:0015031">
    <property type="term" value="P:protein transport"/>
    <property type="evidence" value="ECO:0007669"/>
    <property type="project" value="UniProtKB-KW"/>
</dbReference>
<feature type="compositionally biased region" description="Polar residues" evidence="9">
    <location>
        <begin position="33"/>
        <end position="42"/>
    </location>
</feature>
<feature type="transmembrane region" description="Helical" evidence="10">
    <location>
        <begin position="313"/>
        <end position="338"/>
    </location>
</feature>
<feature type="transmembrane region" description="Helical" evidence="10">
    <location>
        <begin position="673"/>
        <end position="690"/>
    </location>
</feature>
<evidence type="ECO:0000256" key="2">
    <source>
        <dbReference type="ARBA" id="ARBA00005484"/>
    </source>
</evidence>
<reference evidence="11" key="1">
    <citation type="submission" date="2023-07" db="EMBL/GenBank/DDBJ databases">
        <title>draft genome sequence of fig (Ficus carica).</title>
        <authorList>
            <person name="Takahashi T."/>
            <person name="Nishimura K."/>
        </authorList>
    </citation>
    <scope>NUCLEOTIDE SEQUENCE</scope>
</reference>
<evidence type="ECO:0008006" key="13">
    <source>
        <dbReference type="Google" id="ProtNLM"/>
    </source>
</evidence>
<feature type="transmembrane region" description="Helical" evidence="10">
    <location>
        <begin position="624"/>
        <end position="643"/>
    </location>
</feature>